<keyword evidence="11 14" id="KW-1133">Transmembrane helix</keyword>
<dbReference type="GO" id="GO:0061630">
    <property type="term" value="F:ubiquitin protein ligase activity"/>
    <property type="evidence" value="ECO:0007669"/>
    <property type="project" value="UniProtKB-EC"/>
</dbReference>
<evidence type="ECO:0000256" key="7">
    <source>
        <dbReference type="ARBA" id="ARBA00022723"/>
    </source>
</evidence>
<dbReference type="PROSITE" id="PS51292">
    <property type="entry name" value="ZF_RING_CH"/>
    <property type="match status" value="1"/>
</dbReference>
<dbReference type="GO" id="GO:0036503">
    <property type="term" value="P:ERAD pathway"/>
    <property type="evidence" value="ECO:0007669"/>
    <property type="project" value="TreeGrafter"/>
</dbReference>
<keyword evidence="8" id="KW-0863">Zinc-finger</keyword>
<feature type="domain" description="RING-CH-type" evidence="15">
    <location>
        <begin position="1"/>
        <end position="62"/>
    </location>
</feature>
<feature type="transmembrane region" description="Helical" evidence="14">
    <location>
        <begin position="770"/>
        <end position="792"/>
    </location>
</feature>
<feature type="transmembrane region" description="Helical" evidence="14">
    <location>
        <begin position="93"/>
        <end position="123"/>
    </location>
</feature>
<accession>A0A6F9DKI7</accession>
<feature type="transmembrane region" description="Helical" evidence="14">
    <location>
        <begin position="143"/>
        <end position="163"/>
    </location>
</feature>
<keyword evidence="7" id="KW-0479">Metal-binding</keyword>
<gene>
    <name evidence="16" type="primary">March6</name>
</gene>
<evidence type="ECO:0000256" key="6">
    <source>
        <dbReference type="ARBA" id="ARBA00022692"/>
    </source>
</evidence>
<dbReference type="Gene3D" id="3.30.40.10">
    <property type="entry name" value="Zinc/RING finger domain, C3HC4 (zinc finger)"/>
    <property type="match status" value="1"/>
</dbReference>
<feature type="transmembrane region" description="Helical" evidence="14">
    <location>
        <begin position="262"/>
        <end position="284"/>
    </location>
</feature>
<evidence type="ECO:0000256" key="14">
    <source>
        <dbReference type="SAM" id="Phobius"/>
    </source>
</evidence>
<evidence type="ECO:0000256" key="10">
    <source>
        <dbReference type="ARBA" id="ARBA00022833"/>
    </source>
</evidence>
<evidence type="ECO:0000259" key="15">
    <source>
        <dbReference type="PROSITE" id="PS51292"/>
    </source>
</evidence>
<keyword evidence="5" id="KW-0808">Transferase</keyword>
<comment type="subcellular location">
    <subcellularLocation>
        <location evidence="2">Membrane</location>
        <topology evidence="2">Multi-pass membrane protein</topology>
    </subcellularLocation>
</comment>
<evidence type="ECO:0000256" key="12">
    <source>
        <dbReference type="ARBA" id="ARBA00023136"/>
    </source>
</evidence>
<protein>
    <recommendedName>
        <fullName evidence="4">RING-type E3 ubiquitin transferase</fullName>
        <ecNumber evidence="4">2.3.2.27</ecNumber>
    </recommendedName>
</protein>
<feature type="region of interest" description="Disordered" evidence="13">
    <location>
        <begin position="188"/>
        <end position="234"/>
    </location>
</feature>
<dbReference type="PANTHER" id="PTHR13145">
    <property type="entry name" value="SSM4 PROTEIN"/>
    <property type="match status" value="1"/>
</dbReference>
<dbReference type="PANTHER" id="PTHR13145:SF0">
    <property type="entry name" value="E3 UBIQUITIN-PROTEIN LIGASE MARCHF6"/>
    <property type="match status" value="1"/>
</dbReference>
<dbReference type="Pfam" id="PF23113">
    <property type="entry name" value="MARCHF6_C"/>
    <property type="match status" value="1"/>
</dbReference>
<proteinExistence type="evidence at transcript level"/>
<dbReference type="CDD" id="cd16702">
    <property type="entry name" value="RING_CH-C4HC3_MARCH6"/>
    <property type="match status" value="1"/>
</dbReference>
<feature type="transmembrane region" description="Helical" evidence="14">
    <location>
        <begin position="394"/>
        <end position="414"/>
    </location>
</feature>
<feature type="compositionally biased region" description="Acidic residues" evidence="13">
    <location>
        <begin position="188"/>
        <end position="216"/>
    </location>
</feature>
<evidence type="ECO:0000256" key="13">
    <source>
        <dbReference type="SAM" id="MobiDB-lite"/>
    </source>
</evidence>
<evidence type="ECO:0000256" key="11">
    <source>
        <dbReference type="ARBA" id="ARBA00022989"/>
    </source>
</evidence>
<feature type="transmembrane region" description="Helical" evidence="14">
    <location>
        <begin position="343"/>
        <end position="366"/>
    </location>
</feature>
<keyword evidence="12 14" id="KW-0472">Membrane</keyword>
<dbReference type="AlphaFoldDB" id="A0A6F9DKI7"/>
<feature type="transmembrane region" description="Helical" evidence="14">
    <location>
        <begin position="304"/>
        <end position="322"/>
    </location>
</feature>
<feature type="transmembrane region" description="Helical" evidence="14">
    <location>
        <begin position="579"/>
        <end position="612"/>
    </location>
</feature>
<dbReference type="SUPFAM" id="SSF57850">
    <property type="entry name" value="RING/U-box"/>
    <property type="match status" value="1"/>
</dbReference>
<feature type="transmembrane region" description="Helical" evidence="14">
    <location>
        <begin position="632"/>
        <end position="652"/>
    </location>
</feature>
<evidence type="ECO:0000256" key="3">
    <source>
        <dbReference type="ARBA" id="ARBA00004906"/>
    </source>
</evidence>
<evidence type="ECO:0000256" key="2">
    <source>
        <dbReference type="ARBA" id="ARBA00004141"/>
    </source>
</evidence>
<dbReference type="EMBL" id="LR787787">
    <property type="protein sequence ID" value="CAB3263649.1"/>
    <property type="molecule type" value="mRNA"/>
</dbReference>
<sequence>MTDEEEDICRVCRTTGSNDRPLFHPCICTGSIKHVHQDCLTQWLQHSRKEYCELCKHKYSFKPIYSPDMPSRLPIRDLFMGLARSIWSALKCWIHYTLVAVAWLGIVPLTACRIFKCIFSSSLKSLISFPMDMVSPKNVGGDVLNGFVIVGCSLMAFIGLVWLRMQILNGDMPEWIHQREILQDVNEDVIDDPGDDNQEDQELGDNVDDNNNEENAEPAQEPDVPEEPLGNWNGINWERAGDEPTWERILGLDGSLLFLEHVFWVVALNTLFILLFAFCPFHLGQFFLILSHMQHHVASTKMEGILTTCCGYFLIAAGFLVGHTGLKYLKLISAQRVCGLCYIVLKVCLLLVVELGILPLLSGFWLDVCSLKMFNSTLQDRKESYLTAPGSSLFFHWLSGFIFTFYVAFFLMMLKEILRPGTLWFVRRLNDPNFNPIRTMIHVSSFRHFQRLLATIIIFGTIIIVVAWLPVKFLQLVLPGFLPYRKGNQFASPIGDFPLQFMASQLILPIILEQGFWKLHLQNAMREWCDIVGNLLGIRSYLLIDDQLEEALHRHNPHHDENENVRPYTNKPKYFGLRVVILLLLVSGTMMLMAAVVLCIPVAFGRIYFQLLCGPDGPLPMLANKHQPVHEFYTFALGIWACWSSVRLVVLLTKYAPFGRTMITNIVKQCLVVVFKSLVVGVFAIGIVPLQFGLLFDLVIVIPLRVPLHQTPVIYLWQDWALGMLLQKLFLVCVFLGPNNWLRENIENAFDQGFVRLNLKKFLQDTLLKVVKFLLVCMTVPYVVGHGITFLMATSLTTAYFLHWRLYPCIIFGTSFFAFCWFEMKQFRRLCDHIKNERYLIGKRLVDYEPARAN</sequence>
<evidence type="ECO:0000256" key="9">
    <source>
        <dbReference type="ARBA" id="ARBA00022786"/>
    </source>
</evidence>
<dbReference type="SMART" id="SM00744">
    <property type="entry name" value="RINGv"/>
    <property type="match status" value="1"/>
</dbReference>
<dbReference type="GO" id="GO:0008270">
    <property type="term" value="F:zinc ion binding"/>
    <property type="evidence" value="ECO:0007669"/>
    <property type="project" value="UniProtKB-KW"/>
</dbReference>
<evidence type="ECO:0000313" key="16">
    <source>
        <dbReference type="EMBL" id="CAB3263649.1"/>
    </source>
</evidence>
<evidence type="ECO:0000256" key="1">
    <source>
        <dbReference type="ARBA" id="ARBA00000900"/>
    </source>
</evidence>
<dbReference type="InterPro" id="IPR011016">
    <property type="entry name" value="Znf_RING-CH"/>
</dbReference>
<feature type="transmembrane region" description="Helical" evidence="14">
    <location>
        <begin position="490"/>
        <end position="512"/>
    </location>
</feature>
<evidence type="ECO:0000256" key="5">
    <source>
        <dbReference type="ARBA" id="ARBA00022679"/>
    </source>
</evidence>
<keyword evidence="10" id="KW-0862">Zinc</keyword>
<comment type="catalytic activity">
    <reaction evidence="1">
        <text>S-ubiquitinyl-[E2 ubiquitin-conjugating enzyme]-L-cysteine + [acceptor protein]-L-lysine = [E2 ubiquitin-conjugating enzyme]-L-cysteine + N(6)-ubiquitinyl-[acceptor protein]-L-lysine.</text>
        <dbReference type="EC" id="2.3.2.27"/>
    </reaction>
</comment>
<name>A0A6F9DKI7_9ASCI</name>
<comment type="pathway">
    <text evidence="3">Protein modification; protein ubiquitination.</text>
</comment>
<keyword evidence="6 14" id="KW-0812">Transmembrane</keyword>
<dbReference type="Pfam" id="PF12906">
    <property type="entry name" value="RINGv"/>
    <property type="match status" value="1"/>
</dbReference>
<organism evidence="16">
    <name type="scientific">Phallusia mammillata</name>
    <dbReference type="NCBI Taxonomy" id="59560"/>
    <lineage>
        <taxon>Eukaryota</taxon>
        <taxon>Metazoa</taxon>
        <taxon>Chordata</taxon>
        <taxon>Tunicata</taxon>
        <taxon>Ascidiacea</taxon>
        <taxon>Phlebobranchia</taxon>
        <taxon>Ascidiidae</taxon>
        <taxon>Phallusia</taxon>
    </lineage>
</organism>
<dbReference type="InterPro" id="IPR056521">
    <property type="entry name" value="MARCHF6-like_C"/>
</dbReference>
<dbReference type="FunFam" id="3.30.40.10:FF:000287">
    <property type="entry name" value="RING finger membrane protein"/>
    <property type="match status" value="1"/>
</dbReference>
<feature type="transmembrane region" description="Helical" evidence="14">
    <location>
        <begin position="673"/>
        <end position="702"/>
    </location>
</feature>
<feature type="transmembrane region" description="Helical" evidence="14">
    <location>
        <begin position="804"/>
        <end position="822"/>
    </location>
</feature>
<feature type="transmembrane region" description="Helical" evidence="14">
    <location>
        <begin position="452"/>
        <end position="470"/>
    </location>
</feature>
<evidence type="ECO:0000256" key="4">
    <source>
        <dbReference type="ARBA" id="ARBA00012483"/>
    </source>
</evidence>
<evidence type="ECO:0000256" key="8">
    <source>
        <dbReference type="ARBA" id="ARBA00022771"/>
    </source>
</evidence>
<keyword evidence="9" id="KW-0833">Ubl conjugation pathway</keyword>
<dbReference type="InterPro" id="IPR013083">
    <property type="entry name" value="Znf_RING/FYVE/PHD"/>
</dbReference>
<reference evidence="16" key="1">
    <citation type="submission" date="2020-04" db="EMBL/GenBank/DDBJ databases">
        <authorList>
            <person name="Neveu A P."/>
        </authorList>
    </citation>
    <scope>NUCLEOTIDE SEQUENCE</scope>
    <source>
        <tissue evidence="16">Whole embryo</tissue>
    </source>
</reference>
<dbReference type="EC" id="2.3.2.27" evidence="4"/>
<dbReference type="GO" id="GO:0005789">
    <property type="term" value="C:endoplasmic reticulum membrane"/>
    <property type="evidence" value="ECO:0007669"/>
    <property type="project" value="TreeGrafter"/>
</dbReference>
<feature type="transmembrane region" description="Helical" evidence="14">
    <location>
        <begin position="714"/>
        <end position="736"/>
    </location>
</feature>